<dbReference type="AlphaFoldDB" id="A0A9W5PXT2"/>
<evidence type="ECO:0000313" key="4">
    <source>
        <dbReference type="EMBL" id="EOO59178.1"/>
    </source>
</evidence>
<protein>
    <recommendedName>
        <fullName evidence="3">ATLF-like domain-containing protein</fullName>
    </recommendedName>
</protein>
<reference evidence="4 5" key="1">
    <citation type="submission" date="2012-12" db="EMBL/GenBank/DDBJ databases">
        <title>The Genome Sequence of Bacillus cereus VD196.</title>
        <authorList>
            <consortium name="The Broad Institute Genome Sequencing Platform"/>
            <consortium name="The Broad Institute Genome Sequencing Center for Infectious Disease"/>
            <person name="Feldgarden M."/>
            <person name="Van der Auwera G.A."/>
            <person name="Mahillon J."/>
            <person name="Duprez V."/>
            <person name="Timmery S."/>
            <person name="Mattelet C."/>
            <person name="Dierick K."/>
            <person name="Sun M."/>
            <person name="Yu Z."/>
            <person name="Zhu L."/>
            <person name="Hu X."/>
            <person name="Shank E.B."/>
            <person name="Swiecicka I."/>
            <person name="Hansen B.M."/>
            <person name="Andrup L."/>
            <person name="Walker B."/>
            <person name="Young S.K."/>
            <person name="Zeng Q."/>
            <person name="Gargeya S."/>
            <person name="Fitzgerald M."/>
            <person name="Haas B."/>
            <person name="Abouelleil A."/>
            <person name="Alvarado L."/>
            <person name="Arachchi H.M."/>
            <person name="Berlin A.M."/>
            <person name="Chapman S.B."/>
            <person name="Dewar J."/>
            <person name="Goldberg J."/>
            <person name="Griggs A."/>
            <person name="Gujja S."/>
            <person name="Hansen M."/>
            <person name="Howarth C."/>
            <person name="Imamovic A."/>
            <person name="Larimer J."/>
            <person name="McCowan C."/>
            <person name="Murphy C."/>
            <person name="Neiman D."/>
            <person name="Pearson M."/>
            <person name="Priest M."/>
            <person name="Roberts A."/>
            <person name="Saif S."/>
            <person name="Shea T."/>
            <person name="Sisk P."/>
            <person name="Sykes S."/>
            <person name="Wortman J."/>
            <person name="Nusbaum C."/>
            <person name="Birren B."/>
        </authorList>
    </citation>
    <scope>NUCLEOTIDE SEQUENCE [LARGE SCALE GENOMIC DNA]</scope>
    <source>
        <strain evidence="4 5">VD196</strain>
    </source>
</reference>
<dbReference type="InterPro" id="IPR047568">
    <property type="entry name" value="ATLF-like_dom"/>
</dbReference>
<dbReference type="PRINTS" id="PR01392">
    <property type="entry name" value="ANTHRAXTOXNA"/>
</dbReference>
<dbReference type="InterPro" id="IPR003541">
    <property type="entry name" value="Anthrax_toxin_lethal/edema"/>
</dbReference>
<comment type="caution">
    <text evidence="4">The sequence shown here is derived from an EMBL/GenBank/DDBJ whole genome shotgun (WGS) entry which is preliminary data.</text>
</comment>
<dbReference type="Proteomes" id="UP000014023">
    <property type="component" value="Unassembled WGS sequence"/>
</dbReference>
<dbReference type="PROSITE" id="PS51996">
    <property type="entry name" value="TR_MART"/>
    <property type="match status" value="1"/>
</dbReference>
<dbReference type="Pfam" id="PF03496">
    <property type="entry name" value="ADPrib_exo_Tox"/>
    <property type="match status" value="1"/>
</dbReference>
<evidence type="ECO:0000256" key="1">
    <source>
        <dbReference type="ARBA" id="ARBA00004613"/>
    </source>
</evidence>
<dbReference type="GO" id="GO:0005576">
    <property type="term" value="C:extracellular region"/>
    <property type="evidence" value="ECO:0007669"/>
    <property type="project" value="UniProtKB-SubCell"/>
</dbReference>
<gene>
    <name evidence="4" type="ORF">IKE_06214</name>
</gene>
<dbReference type="CDD" id="cd20185">
    <property type="entry name" value="M34_PABD"/>
    <property type="match status" value="1"/>
</dbReference>
<name>A0A9W5PXT2_BACCE</name>
<evidence type="ECO:0000313" key="5">
    <source>
        <dbReference type="Proteomes" id="UP000014023"/>
    </source>
</evidence>
<evidence type="ECO:0000259" key="3">
    <source>
        <dbReference type="PROSITE" id="PS51995"/>
    </source>
</evidence>
<dbReference type="Pfam" id="PF07737">
    <property type="entry name" value="ATLF"/>
    <property type="match status" value="1"/>
</dbReference>
<dbReference type="Gene3D" id="3.40.390.10">
    <property type="entry name" value="Collagenase (Catalytic Domain)"/>
    <property type="match status" value="1"/>
</dbReference>
<organism evidence="4 5">
    <name type="scientific">Bacillus cereus VD196</name>
    <dbReference type="NCBI Taxonomy" id="1053243"/>
    <lineage>
        <taxon>Bacteria</taxon>
        <taxon>Bacillati</taxon>
        <taxon>Bacillota</taxon>
        <taxon>Bacilli</taxon>
        <taxon>Bacillales</taxon>
        <taxon>Bacillaceae</taxon>
        <taxon>Bacillus</taxon>
        <taxon>Bacillus cereus group</taxon>
    </lineage>
</organism>
<dbReference type="InterPro" id="IPR003540">
    <property type="entry name" value="ADP-ribosyltransferase"/>
</dbReference>
<dbReference type="GO" id="GO:0008237">
    <property type="term" value="F:metallopeptidase activity"/>
    <property type="evidence" value="ECO:0007669"/>
    <property type="project" value="InterPro"/>
</dbReference>
<evidence type="ECO:0000256" key="2">
    <source>
        <dbReference type="ARBA" id="ARBA00022525"/>
    </source>
</evidence>
<dbReference type="InterPro" id="IPR024079">
    <property type="entry name" value="MetalloPept_cat_dom_sf"/>
</dbReference>
<proteinExistence type="predicted"/>
<dbReference type="SUPFAM" id="SSF56399">
    <property type="entry name" value="ADP-ribosylation"/>
    <property type="match status" value="1"/>
</dbReference>
<keyword evidence="2" id="KW-0964">Secreted</keyword>
<dbReference type="GO" id="GO:0046872">
    <property type="term" value="F:metal ion binding"/>
    <property type="evidence" value="ECO:0007669"/>
    <property type="project" value="InterPro"/>
</dbReference>
<sequence>MLRSKYIFLLFMIFVSTIILPFEDYPTYANSEVLERGRPGKDRDHQRKADIYKQVVKINIQDVDVAEHHTTESIIQNIPTPILDMYKQIGGKIEIISDNLNDHPILSHNNNRQYKDIEGNTVSLANHYVYSHDGENPTVLIKASNEYGENYVHDRNVYYEIGKAIARDVFKQTPKWMVELVPIFNQIRGDEDGKNLLFTDVMKSYNNQFDETFLTQHPDDVQEVFARAFGYYFEPHSRSTLETYNQEMFNYMKKMDESGFEDYNKLLKNIILIDFGNNETRAKEWGTKNFKEWIDSLRLSERKALFDYTTGNGMDLSAIINDYLEKKSTPSSSDVRIIKEHISEMDTALDRAKLSQKMIVYRRVHVEEINKTGREYEDNDLRKGNKLDTEVVNKLSEKLQNCYIDYKRYISTSASKDPSEGAFEDRPVLLRMELPVGTHAGYLGDISGFPGELEVLIKRGYSFKVTGVSIISTEEKETLQVNLKLIK</sequence>
<dbReference type="RefSeq" id="WP_016126186.1">
    <property type="nucleotide sequence ID" value="NZ_KB976272.1"/>
</dbReference>
<comment type="subcellular location">
    <subcellularLocation>
        <location evidence="1">Secreted</location>
    </subcellularLocation>
</comment>
<dbReference type="InterPro" id="IPR014781">
    <property type="entry name" value="Anthrax_toxin_lethal/edema_N/C"/>
</dbReference>
<accession>A0A9W5PXT2</accession>
<dbReference type="Gene3D" id="3.90.176.10">
    <property type="entry name" value="Toxin ADP-ribosyltransferase, Chain A, domain 1"/>
    <property type="match status" value="1"/>
</dbReference>
<dbReference type="EMBL" id="AHFL01000079">
    <property type="protein sequence ID" value="EOO59178.1"/>
    <property type="molecule type" value="Genomic_DNA"/>
</dbReference>
<dbReference type="PROSITE" id="PS51995">
    <property type="entry name" value="ATLF"/>
    <property type="match status" value="1"/>
</dbReference>
<feature type="domain" description="ATLF-like" evidence="3">
    <location>
        <begin position="49"/>
        <end position="257"/>
    </location>
</feature>
<dbReference type="SUPFAM" id="SSF55486">
    <property type="entry name" value="Metalloproteases ('zincins'), catalytic domain"/>
    <property type="match status" value="1"/>
</dbReference>